<dbReference type="KEGG" id="ovi:T265_04473"/>
<proteinExistence type="predicted"/>
<organism evidence="2 3">
    <name type="scientific">Opisthorchis viverrini</name>
    <name type="common">Southeast Asian liver fluke</name>
    <dbReference type="NCBI Taxonomy" id="6198"/>
    <lineage>
        <taxon>Eukaryota</taxon>
        <taxon>Metazoa</taxon>
        <taxon>Spiralia</taxon>
        <taxon>Lophotrochozoa</taxon>
        <taxon>Platyhelminthes</taxon>
        <taxon>Trematoda</taxon>
        <taxon>Digenea</taxon>
        <taxon>Opisthorchiida</taxon>
        <taxon>Opisthorchiata</taxon>
        <taxon>Opisthorchiidae</taxon>
        <taxon>Opisthorchis</taxon>
    </lineage>
</organism>
<gene>
    <name evidence="2" type="ORF">T265_04473</name>
</gene>
<dbReference type="AlphaFoldDB" id="A0A074ZSI0"/>
<name>A0A074ZSI0_OPIVI</name>
<dbReference type="GeneID" id="20318655"/>
<evidence type="ECO:0000313" key="3">
    <source>
        <dbReference type="Proteomes" id="UP000054324"/>
    </source>
</evidence>
<evidence type="ECO:0000256" key="1">
    <source>
        <dbReference type="SAM" id="MobiDB-lite"/>
    </source>
</evidence>
<dbReference type="CTD" id="20318655"/>
<dbReference type="EMBL" id="KL596692">
    <property type="protein sequence ID" value="KER28782.1"/>
    <property type="molecule type" value="Genomic_DNA"/>
</dbReference>
<reference evidence="2 3" key="1">
    <citation type="submission" date="2013-11" db="EMBL/GenBank/DDBJ databases">
        <title>Opisthorchis viverrini - life in the bile duct.</title>
        <authorList>
            <person name="Young N.D."/>
            <person name="Nagarajan N."/>
            <person name="Lin S.J."/>
            <person name="Korhonen P.K."/>
            <person name="Jex A.R."/>
            <person name="Hall R.S."/>
            <person name="Safavi-Hemami H."/>
            <person name="Kaewkong W."/>
            <person name="Bertrand D."/>
            <person name="Gao S."/>
            <person name="Seet Q."/>
            <person name="Wongkham S."/>
            <person name="Teh B.T."/>
            <person name="Wongkham C."/>
            <person name="Intapan P.M."/>
            <person name="Maleewong W."/>
            <person name="Yang X."/>
            <person name="Hu M."/>
            <person name="Wang Z."/>
            <person name="Hofmann A."/>
            <person name="Sternberg P.W."/>
            <person name="Tan P."/>
            <person name="Wang J."/>
            <person name="Gasser R.B."/>
        </authorList>
    </citation>
    <scope>NUCLEOTIDE SEQUENCE [LARGE SCALE GENOMIC DNA]</scope>
</reference>
<protein>
    <submittedName>
        <fullName evidence="2">Uncharacterized protein</fullName>
    </submittedName>
</protein>
<sequence length="900" mass="100599">MRSYLPPPQSSVNETAAATTTMPMLPNLFQTAKCKTGLVLTEIGARWLKWSGRKFTGRKVRGSNRACSASRLPLSRLGQPGSTHNALWTIKIRQPISCNTLSVPNCHATRRKHESCDTARLPKPRQGKSRGRDRVRTTDLPLSSRSEPLKLAFASKQPPKVHKKRSQGQVYSSSYIQRKRLQPSGSSDAFWTRHWQPAFGQYWVMIGCWVQILDRSDLVLMPDRQASQILGQSRAGSSSKCCGVLHTGRKPGKRSPRLSTDFPCLTIDVFGALPKSNAKVRQKDNSPNRDELIALAWSRATHASRAATSESANVVTGTSVVRIQPRHLDYSSLGLGNLAVSQLSCFLQVRRKRSDRNVRGSNPTPASRLLQSRFGQSGSISAVVLPPAELQLDIAARKRQQAHHCQSETPKTEISIKLRCHQQVSTVLSRTHVSRTAARHRSQETTAGSQLPVCCNTLPVLRCHTTQRKHKGWDTARLPKPREEKSRARGRIRTRDLAPEWRKQRGGQPLTWRRSMKEIPKRLAAVGATRLPGLGPRDPHCAWLETLQDMAANQYCFVFGFNENIRLTKTRGQRLLDEPKEGRNRLWTVKEFSATLKRTQANRRYPPNCVLMMSSHMVTKRLPPEKSTSAGILSGCPNLDGGSQRAEVGFAPQTFRRTIRVLNQSLLLKRLTARQQWLARNANALPFPRNKSPHVPTPNMEGQETVFVRPLPMDQPGMRPFELEMAQWLGFELTGRKVCGPKPNSASRISLSRLRHHGVIAGLGYSRRSFARPMRTNSANGEGFGVTSVRTHSCPAVAPFRCLATMPQEGGTRDGILSGRPNIDRESRVAEVGFEPRTFRSVNSRSNHLVHLASQTYAARWPQQLEHEFTDRKVRGSKPTSVSRLPLSRLGEPGSILTLV</sequence>
<dbReference type="Proteomes" id="UP000054324">
    <property type="component" value="Unassembled WGS sequence"/>
</dbReference>
<accession>A0A074ZSI0</accession>
<feature type="region of interest" description="Disordered" evidence="1">
    <location>
        <begin position="112"/>
        <end position="141"/>
    </location>
</feature>
<evidence type="ECO:0000313" key="2">
    <source>
        <dbReference type="EMBL" id="KER28782.1"/>
    </source>
</evidence>
<dbReference type="RefSeq" id="XP_009167486.1">
    <property type="nucleotide sequence ID" value="XM_009169222.1"/>
</dbReference>
<dbReference type="OrthoDB" id="10071111at2759"/>
<keyword evidence="3" id="KW-1185">Reference proteome</keyword>